<dbReference type="Proteomes" id="UP000280066">
    <property type="component" value="Unassembled WGS sequence"/>
</dbReference>
<dbReference type="InterPro" id="IPR013783">
    <property type="entry name" value="Ig-like_fold"/>
</dbReference>
<feature type="signal peptide" evidence="2">
    <location>
        <begin position="1"/>
        <end position="20"/>
    </location>
</feature>
<accession>A0A3R9LZ22</accession>
<dbReference type="Pfam" id="PF07610">
    <property type="entry name" value="DUF1573"/>
    <property type="match status" value="1"/>
</dbReference>
<dbReference type="PANTHER" id="PTHR37833">
    <property type="entry name" value="LIPOPROTEIN-RELATED"/>
    <property type="match status" value="1"/>
</dbReference>
<organism evidence="3 4">
    <name type="scientific">Hymenobacter metallilatus</name>
    <dbReference type="NCBI Taxonomy" id="2493666"/>
    <lineage>
        <taxon>Bacteria</taxon>
        <taxon>Pseudomonadati</taxon>
        <taxon>Bacteroidota</taxon>
        <taxon>Cytophagia</taxon>
        <taxon>Cytophagales</taxon>
        <taxon>Hymenobacteraceae</taxon>
        <taxon>Hymenobacter</taxon>
    </lineage>
</organism>
<dbReference type="InterPro" id="IPR011467">
    <property type="entry name" value="DUF1573"/>
</dbReference>
<feature type="compositionally biased region" description="Low complexity" evidence="1">
    <location>
        <begin position="144"/>
        <end position="158"/>
    </location>
</feature>
<comment type="caution">
    <text evidence="3">The sequence shown here is derived from an EMBL/GenBank/DDBJ whole genome shotgun (WGS) entry which is preliminary data.</text>
</comment>
<feature type="region of interest" description="Disordered" evidence="1">
    <location>
        <begin position="144"/>
        <end position="181"/>
    </location>
</feature>
<evidence type="ECO:0000256" key="2">
    <source>
        <dbReference type="SAM" id="SignalP"/>
    </source>
</evidence>
<evidence type="ECO:0000313" key="3">
    <source>
        <dbReference type="EMBL" id="RSK31710.1"/>
    </source>
</evidence>
<evidence type="ECO:0000313" key="4">
    <source>
        <dbReference type="Proteomes" id="UP000280066"/>
    </source>
</evidence>
<proteinExistence type="predicted"/>
<name>A0A3R9LZ22_9BACT</name>
<gene>
    <name evidence="3" type="ORF">EI290_12840</name>
</gene>
<dbReference type="OrthoDB" id="826619at2"/>
<keyword evidence="4" id="KW-1185">Reference proteome</keyword>
<keyword evidence="2" id="KW-0732">Signal</keyword>
<dbReference type="AlphaFoldDB" id="A0A3R9LZ22"/>
<feature type="compositionally biased region" description="Basic and acidic residues" evidence="1">
    <location>
        <begin position="159"/>
        <end position="174"/>
    </location>
</feature>
<protein>
    <submittedName>
        <fullName evidence="3">DUF1573 domain-containing protein</fullName>
    </submittedName>
</protein>
<sequence>MKKALILALSLSVMGLAAQAQTAAVQPANAQTKVAGPQIQFEEMKYDFGSVHTGDVVEHTFKFKNVGTQPLIISNIGVSCGCTTPEWTRDPVMPGKSGSITAKFNSSGKFGMQNKVLTVESNSVGGNAMVSLVGDVKEAGATVSAAPAPAASDVAAPADTKDAKQKVKAGDNKIKAKKKAS</sequence>
<dbReference type="EMBL" id="RWIS01000008">
    <property type="protein sequence ID" value="RSK31710.1"/>
    <property type="molecule type" value="Genomic_DNA"/>
</dbReference>
<dbReference type="PANTHER" id="PTHR37833:SF1">
    <property type="entry name" value="SIGNAL PEPTIDE PROTEIN"/>
    <property type="match status" value="1"/>
</dbReference>
<feature type="chain" id="PRO_5018719103" evidence="2">
    <location>
        <begin position="21"/>
        <end position="181"/>
    </location>
</feature>
<dbReference type="Gene3D" id="2.60.40.10">
    <property type="entry name" value="Immunoglobulins"/>
    <property type="match status" value="1"/>
</dbReference>
<evidence type="ECO:0000256" key="1">
    <source>
        <dbReference type="SAM" id="MobiDB-lite"/>
    </source>
</evidence>
<reference evidence="3 4" key="1">
    <citation type="submission" date="2018-12" db="EMBL/GenBank/DDBJ databases">
        <authorList>
            <person name="Feng G."/>
            <person name="Zhu H."/>
        </authorList>
    </citation>
    <scope>NUCLEOTIDE SEQUENCE [LARGE SCALE GENOMIC DNA]</scope>
    <source>
        <strain evidence="3 4">9PBR-2</strain>
    </source>
</reference>
<dbReference type="RefSeq" id="WP_125430864.1">
    <property type="nucleotide sequence ID" value="NZ_RWIS01000008.1"/>
</dbReference>